<dbReference type="EMBL" id="FYEX01000001">
    <property type="protein sequence ID" value="SNC62507.1"/>
    <property type="molecule type" value="Genomic_DNA"/>
</dbReference>
<feature type="domain" description="Cytochrome c assembly protein" evidence="2">
    <location>
        <begin position="75"/>
        <end position="282"/>
    </location>
</feature>
<keyword evidence="4" id="KW-1185">Reference proteome</keyword>
<feature type="transmembrane region" description="Helical" evidence="1">
    <location>
        <begin position="103"/>
        <end position="124"/>
    </location>
</feature>
<gene>
    <name evidence="3" type="ORF">SAMN06295916_0691</name>
</gene>
<name>A0A212T8X4_9BURK</name>
<dbReference type="GO" id="GO:0017004">
    <property type="term" value="P:cytochrome complex assembly"/>
    <property type="evidence" value="ECO:0007669"/>
    <property type="project" value="InterPro"/>
</dbReference>
<dbReference type="InterPro" id="IPR052372">
    <property type="entry name" value="YpjD/HemX"/>
</dbReference>
<dbReference type="RefSeq" id="WP_088812571.1">
    <property type="nucleotide sequence ID" value="NZ_FYEX01000001.1"/>
</dbReference>
<protein>
    <submittedName>
        <fullName evidence="3">ABC-type uncharacterized transport system, permease component</fullName>
    </submittedName>
</protein>
<dbReference type="Pfam" id="PF01578">
    <property type="entry name" value="Cytochrom_C_asm"/>
    <property type="match status" value="1"/>
</dbReference>
<dbReference type="PANTHER" id="PTHR38034:SF1">
    <property type="entry name" value="INNER MEMBRANE PROTEIN YPJD"/>
    <property type="match status" value="1"/>
</dbReference>
<keyword evidence="1" id="KW-0472">Membrane</keyword>
<evidence type="ECO:0000256" key="1">
    <source>
        <dbReference type="SAM" id="Phobius"/>
    </source>
</evidence>
<dbReference type="Proteomes" id="UP000197215">
    <property type="component" value="Unassembled WGS sequence"/>
</dbReference>
<organism evidence="3 4">
    <name type="scientific">Polynucleobacter victoriensis</name>
    <dbReference type="NCBI Taxonomy" id="2049319"/>
    <lineage>
        <taxon>Bacteria</taxon>
        <taxon>Pseudomonadati</taxon>
        <taxon>Pseudomonadota</taxon>
        <taxon>Betaproteobacteria</taxon>
        <taxon>Burkholderiales</taxon>
        <taxon>Burkholderiaceae</taxon>
        <taxon>Polynucleobacter</taxon>
    </lineage>
</organism>
<sequence length="285" mass="32481">MNILGHPSLAWLPSILYFLFFWQEIRVYSPKSEQNQGSPLVSNQSQWLLLPVIVLHGLILHESIFTSQGFIFGFAQALSMMAWIGVTFFWFESWYLPMKGLRAVVLIAASICGILPVLFAGYLLSERAVHDPWFRAHFIVANIAYGLLSLAALHAILMHWQDRHLHMPTHDKGNSFFARWGNHLPPLMTMESILFRILSVGFVLLTLTVFSGLFFSQTLFGRALFWDHKTVFGILSWGMFAGLLIARWRIGLRGLTAVRWVLGSFAVLLLAYVGSRFVLEVLIQR</sequence>
<feature type="transmembrane region" description="Helical" evidence="1">
    <location>
        <begin position="136"/>
        <end position="157"/>
    </location>
</feature>
<evidence type="ECO:0000259" key="2">
    <source>
        <dbReference type="Pfam" id="PF01578"/>
    </source>
</evidence>
<accession>A0A212T8X4</accession>
<feature type="transmembrane region" description="Helical" evidence="1">
    <location>
        <begin position="230"/>
        <end position="248"/>
    </location>
</feature>
<dbReference type="InterPro" id="IPR002541">
    <property type="entry name" value="Cyt_c_assembly"/>
</dbReference>
<feature type="transmembrane region" description="Helical" evidence="1">
    <location>
        <begin position="6"/>
        <end position="25"/>
    </location>
</feature>
<dbReference type="GO" id="GO:0020037">
    <property type="term" value="F:heme binding"/>
    <property type="evidence" value="ECO:0007669"/>
    <property type="project" value="InterPro"/>
</dbReference>
<proteinExistence type="predicted"/>
<keyword evidence="1" id="KW-0812">Transmembrane</keyword>
<feature type="transmembrane region" description="Helical" evidence="1">
    <location>
        <begin position="70"/>
        <end position="91"/>
    </location>
</feature>
<dbReference type="OrthoDB" id="9780793at2"/>
<reference evidence="3 4" key="1">
    <citation type="submission" date="2017-06" db="EMBL/GenBank/DDBJ databases">
        <authorList>
            <person name="Kim H.J."/>
            <person name="Triplett B.A."/>
        </authorList>
    </citation>
    <scope>NUCLEOTIDE SEQUENCE [LARGE SCALE GENOMIC DNA]</scope>
    <source>
        <strain evidence="3 4">MWH-VicM1</strain>
    </source>
</reference>
<evidence type="ECO:0000313" key="4">
    <source>
        <dbReference type="Proteomes" id="UP000197215"/>
    </source>
</evidence>
<feature type="transmembrane region" description="Helical" evidence="1">
    <location>
        <begin position="193"/>
        <end position="215"/>
    </location>
</feature>
<keyword evidence="1" id="KW-1133">Transmembrane helix</keyword>
<dbReference type="PANTHER" id="PTHR38034">
    <property type="entry name" value="INNER MEMBRANE PROTEIN YPJD"/>
    <property type="match status" value="1"/>
</dbReference>
<dbReference type="AlphaFoldDB" id="A0A212T8X4"/>
<feature type="transmembrane region" description="Helical" evidence="1">
    <location>
        <begin position="260"/>
        <end position="279"/>
    </location>
</feature>
<evidence type="ECO:0000313" key="3">
    <source>
        <dbReference type="EMBL" id="SNC62507.1"/>
    </source>
</evidence>